<protein>
    <recommendedName>
        <fullName evidence="3">ferric-chelate reductase (NADPH)</fullName>
        <ecNumber evidence="3">1.16.1.9</ecNumber>
    </recommendedName>
</protein>
<evidence type="ECO:0000256" key="4">
    <source>
        <dbReference type="ARBA" id="ARBA00022448"/>
    </source>
</evidence>
<evidence type="ECO:0000256" key="3">
    <source>
        <dbReference type="ARBA" id="ARBA00012668"/>
    </source>
</evidence>
<evidence type="ECO:0000256" key="2">
    <source>
        <dbReference type="ARBA" id="ARBA00006278"/>
    </source>
</evidence>
<dbReference type="GO" id="GO:0006826">
    <property type="term" value="P:iron ion transport"/>
    <property type="evidence" value="ECO:0007669"/>
    <property type="project" value="UniProtKB-ARBA"/>
</dbReference>
<comment type="catalytic activity">
    <reaction evidence="13">
        <text>2 a Fe(II)-siderophore + NADP(+) + H(+) = 2 a Fe(III)-siderophore + NADPH</text>
        <dbReference type="Rhea" id="RHEA:28795"/>
        <dbReference type="Rhea" id="RHEA-COMP:11342"/>
        <dbReference type="Rhea" id="RHEA-COMP:11344"/>
        <dbReference type="ChEBI" id="CHEBI:15378"/>
        <dbReference type="ChEBI" id="CHEBI:29033"/>
        <dbReference type="ChEBI" id="CHEBI:29034"/>
        <dbReference type="ChEBI" id="CHEBI:57783"/>
        <dbReference type="ChEBI" id="CHEBI:58349"/>
        <dbReference type="EC" id="1.16.1.9"/>
    </reaction>
</comment>
<feature type="compositionally biased region" description="Polar residues" evidence="14">
    <location>
        <begin position="1"/>
        <end position="12"/>
    </location>
</feature>
<accession>A0A4R0RSI9</accession>
<dbReference type="SFLD" id="SFLDG01168">
    <property type="entry name" value="Ferric_reductase_subgroup_(FRE"/>
    <property type="match status" value="1"/>
</dbReference>
<keyword evidence="5" id="KW-1003">Cell membrane</keyword>
<name>A0A4R0RSI9_9APHY</name>
<evidence type="ECO:0000313" key="17">
    <source>
        <dbReference type="EMBL" id="TCD71920.1"/>
    </source>
</evidence>
<evidence type="ECO:0000256" key="1">
    <source>
        <dbReference type="ARBA" id="ARBA00004651"/>
    </source>
</evidence>
<evidence type="ECO:0000256" key="11">
    <source>
        <dbReference type="ARBA" id="ARBA00023136"/>
    </source>
</evidence>
<keyword evidence="4" id="KW-0813">Transport</keyword>
<dbReference type="GO" id="GO:0006879">
    <property type="term" value="P:intracellular iron ion homeostasis"/>
    <property type="evidence" value="ECO:0007669"/>
    <property type="project" value="TreeGrafter"/>
</dbReference>
<organism evidence="17 18">
    <name type="scientific">Steccherinum ochraceum</name>
    <dbReference type="NCBI Taxonomy" id="92696"/>
    <lineage>
        <taxon>Eukaryota</taxon>
        <taxon>Fungi</taxon>
        <taxon>Dikarya</taxon>
        <taxon>Basidiomycota</taxon>
        <taxon>Agaricomycotina</taxon>
        <taxon>Agaricomycetes</taxon>
        <taxon>Polyporales</taxon>
        <taxon>Steccherinaceae</taxon>
        <taxon>Steccherinum</taxon>
    </lineage>
</organism>
<keyword evidence="7" id="KW-0249">Electron transport</keyword>
<evidence type="ECO:0000256" key="14">
    <source>
        <dbReference type="SAM" id="MobiDB-lite"/>
    </source>
</evidence>
<keyword evidence="11 15" id="KW-0472">Membrane</keyword>
<dbReference type="InterPro" id="IPR017938">
    <property type="entry name" value="Riboflavin_synthase-like_b-brl"/>
</dbReference>
<dbReference type="PANTHER" id="PTHR32361:SF9">
    <property type="entry name" value="FERRIC REDUCTASE TRANSMEMBRANE COMPONENT 3-RELATED"/>
    <property type="match status" value="1"/>
</dbReference>
<dbReference type="OrthoDB" id="4494341at2759"/>
<dbReference type="SFLD" id="SFLDS00052">
    <property type="entry name" value="Ferric_Reductase_Domain"/>
    <property type="match status" value="1"/>
</dbReference>
<feature type="transmembrane region" description="Helical" evidence="15">
    <location>
        <begin position="44"/>
        <end position="68"/>
    </location>
</feature>
<evidence type="ECO:0000259" key="16">
    <source>
        <dbReference type="PROSITE" id="PS51384"/>
    </source>
</evidence>
<dbReference type="EMBL" id="RWJN01000001">
    <property type="protein sequence ID" value="TCD71920.1"/>
    <property type="molecule type" value="Genomic_DNA"/>
</dbReference>
<dbReference type="GO" id="GO:0015677">
    <property type="term" value="P:copper ion import"/>
    <property type="evidence" value="ECO:0007669"/>
    <property type="project" value="TreeGrafter"/>
</dbReference>
<evidence type="ECO:0000256" key="9">
    <source>
        <dbReference type="ARBA" id="ARBA00023002"/>
    </source>
</evidence>
<comment type="caution">
    <text evidence="17">The sequence shown here is derived from an EMBL/GenBank/DDBJ whole genome shotgun (WGS) entry which is preliminary data.</text>
</comment>
<dbReference type="CDD" id="cd06186">
    <property type="entry name" value="NOX_Duox_like_FAD_NADP"/>
    <property type="match status" value="1"/>
</dbReference>
<dbReference type="InterPro" id="IPR013130">
    <property type="entry name" value="Fe3_Rdtase_TM_dom"/>
</dbReference>
<dbReference type="InterPro" id="IPR013112">
    <property type="entry name" value="FAD-bd_8"/>
</dbReference>
<sequence length="596" mass="66652">MSTNATGTTSQPAKAGHGSSAPQTPAQIQAKAFKQLGEHDFPIYSWYILACVIGLATLHNVFYTLWAWRRRRLYQSSSLSSPSSNAFPLRAARALSAAYTRTMYWRRIPMVSMAMLEVLLMVLYIVMLFTMEFTYTQNLTVKLWANRTGHLIGIQFPLIVALGAKHNIIGYLTGLSHEKLNLMHRVTARVILVLTWVHLFGTLRDRGLKRWLHAPWVTCGMVAGVAMTLLVLTSLGPIRRRFYEFFYVCHMILVIITLVCTVIHCKEPGYGIYIWPCFALWGFDRLCRYIRFVSFNSFFVSRKCTGTVEVVTTDTLRLTMRRRVPFGWKAGQHMFLSFPTVHPLQSHPFTISTVYEGSRLGLGGIQELIFITRARNGLTRSLYDKVLDTGSMDLPILVDGPYGAPPDITPFSTCIFVAGGSGITYNLPRFEDVVRRASTGDACARRITFVWAIRDKGHLKSIAGRFSTIMAQAPTTLVVSIQIYVTSPPPSLEELEKNIADSDSKRFSQDSNDKKSDVLSFEESNDSIVFYEGRPDVMKILESEVKASEGPVSVDASGPVPLLSDIRTALCAPFTGPVHVLRGAQTVQLNVAEYSL</sequence>
<feature type="transmembrane region" description="Helical" evidence="15">
    <location>
        <begin position="215"/>
        <end position="233"/>
    </location>
</feature>
<dbReference type="InterPro" id="IPR039261">
    <property type="entry name" value="FNR_nucleotide-bd"/>
</dbReference>
<evidence type="ECO:0000256" key="7">
    <source>
        <dbReference type="ARBA" id="ARBA00022982"/>
    </source>
</evidence>
<evidence type="ECO:0000256" key="15">
    <source>
        <dbReference type="SAM" id="Phobius"/>
    </source>
</evidence>
<evidence type="ECO:0000256" key="10">
    <source>
        <dbReference type="ARBA" id="ARBA00023065"/>
    </source>
</evidence>
<evidence type="ECO:0000256" key="13">
    <source>
        <dbReference type="ARBA" id="ARBA00048483"/>
    </source>
</evidence>
<keyword evidence="8 15" id="KW-1133">Transmembrane helix</keyword>
<dbReference type="STRING" id="92696.A0A4R0RSI9"/>
<gene>
    <name evidence="17" type="ORF">EIP91_000052</name>
</gene>
<evidence type="ECO:0000313" key="18">
    <source>
        <dbReference type="Proteomes" id="UP000292702"/>
    </source>
</evidence>
<dbReference type="InterPro" id="IPR013121">
    <property type="entry name" value="Fe_red_NAD-bd_6"/>
</dbReference>
<evidence type="ECO:0000256" key="6">
    <source>
        <dbReference type="ARBA" id="ARBA00022692"/>
    </source>
</evidence>
<evidence type="ECO:0000256" key="5">
    <source>
        <dbReference type="ARBA" id="ARBA00022475"/>
    </source>
</evidence>
<keyword evidence="6 15" id="KW-0812">Transmembrane</keyword>
<feature type="transmembrane region" description="Helical" evidence="15">
    <location>
        <begin position="245"/>
        <end position="264"/>
    </location>
</feature>
<feature type="transmembrane region" description="Helical" evidence="15">
    <location>
        <begin position="186"/>
        <end position="203"/>
    </location>
</feature>
<evidence type="ECO:0000256" key="12">
    <source>
        <dbReference type="ARBA" id="ARBA00023180"/>
    </source>
</evidence>
<dbReference type="AlphaFoldDB" id="A0A4R0RSI9"/>
<dbReference type="PROSITE" id="PS51384">
    <property type="entry name" value="FAD_FR"/>
    <property type="match status" value="1"/>
</dbReference>
<keyword evidence="10" id="KW-0406">Ion transport</keyword>
<dbReference type="Pfam" id="PF08022">
    <property type="entry name" value="FAD_binding_8"/>
    <property type="match status" value="1"/>
</dbReference>
<dbReference type="Gene3D" id="3.40.50.80">
    <property type="entry name" value="Nucleotide-binding domain of ferredoxin-NADP reductase (FNR) module"/>
    <property type="match status" value="1"/>
</dbReference>
<dbReference type="InterPro" id="IPR051410">
    <property type="entry name" value="Ferric/Cupric_Reductase"/>
</dbReference>
<dbReference type="GO" id="GO:0005886">
    <property type="term" value="C:plasma membrane"/>
    <property type="evidence" value="ECO:0007669"/>
    <property type="project" value="UniProtKB-SubCell"/>
</dbReference>
<proteinExistence type="inferred from homology"/>
<reference evidence="17 18" key="1">
    <citation type="submission" date="2018-11" db="EMBL/GenBank/DDBJ databases">
        <title>Genome assembly of Steccherinum ochraceum LE-BIN_3174, the white-rot fungus of the Steccherinaceae family (The Residual Polyporoid clade, Polyporales, Basidiomycota).</title>
        <authorList>
            <person name="Fedorova T.V."/>
            <person name="Glazunova O.A."/>
            <person name="Landesman E.O."/>
            <person name="Moiseenko K.V."/>
            <person name="Psurtseva N.V."/>
            <person name="Savinova O.S."/>
            <person name="Shakhova N.V."/>
            <person name="Tyazhelova T.V."/>
            <person name="Vasina D.V."/>
        </authorList>
    </citation>
    <scope>NUCLEOTIDE SEQUENCE [LARGE SCALE GENOMIC DNA]</scope>
    <source>
        <strain evidence="17 18">LE-BIN_3174</strain>
    </source>
</reference>
<dbReference type="SUPFAM" id="SSF63380">
    <property type="entry name" value="Riboflavin synthase domain-like"/>
    <property type="match status" value="1"/>
</dbReference>
<dbReference type="PANTHER" id="PTHR32361">
    <property type="entry name" value="FERRIC/CUPRIC REDUCTASE TRANSMEMBRANE COMPONENT"/>
    <property type="match status" value="1"/>
</dbReference>
<keyword evidence="12" id="KW-0325">Glycoprotein</keyword>
<dbReference type="Proteomes" id="UP000292702">
    <property type="component" value="Unassembled WGS sequence"/>
</dbReference>
<feature type="domain" description="FAD-binding FR-type" evidence="16">
    <location>
        <begin position="297"/>
        <end position="408"/>
    </location>
</feature>
<evidence type="ECO:0000256" key="8">
    <source>
        <dbReference type="ARBA" id="ARBA00022989"/>
    </source>
</evidence>
<feature type="transmembrane region" description="Helical" evidence="15">
    <location>
        <begin position="111"/>
        <end position="131"/>
    </location>
</feature>
<feature type="region of interest" description="Disordered" evidence="14">
    <location>
        <begin position="1"/>
        <end position="23"/>
    </location>
</feature>
<keyword evidence="9" id="KW-0560">Oxidoreductase</keyword>
<comment type="similarity">
    <text evidence="2">Belongs to the ferric reductase (FRE) family.</text>
</comment>
<dbReference type="InterPro" id="IPR017927">
    <property type="entry name" value="FAD-bd_FR_type"/>
</dbReference>
<dbReference type="Pfam" id="PF08030">
    <property type="entry name" value="NAD_binding_6"/>
    <property type="match status" value="1"/>
</dbReference>
<keyword evidence="18" id="KW-1185">Reference proteome</keyword>
<dbReference type="GO" id="GO:0052851">
    <property type="term" value="F:ferric-chelate reductase (NADPH) activity"/>
    <property type="evidence" value="ECO:0007669"/>
    <property type="project" value="UniProtKB-EC"/>
</dbReference>
<feature type="transmembrane region" description="Helical" evidence="15">
    <location>
        <begin position="151"/>
        <end position="174"/>
    </location>
</feature>
<dbReference type="Pfam" id="PF01794">
    <property type="entry name" value="Ferric_reduct"/>
    <property type="match status" value="1"/>
</dbReference>
<dbReference type="EC" id="1.16.1.9" evidence="3"/>
<dbReference type="SUPFAM" id="SSF52343">
    <property type="entry name" value="Ferredoxin reductase-like, C-terminal NADP-linked domain"/>
    <property type="match status" value="1"/>
</dbReference>
<comment type="subcellular location">
    <subcellularLocation>
        <location evidence="1">Cell membrane</location>
        <topology evidence="1">Multi-pass membrane protein</topology>
    </subcellularLocation>
</comment>